<accession>A0A1A2ZL21</accession>
<dbReference type="SUPFAM" id="SSF54909">
    <property type="entry name" value="Dimeric alpha+beta barrel"/>
    <property type="match status" value="1"/>
</dbReference>
<feature type="domain" description="EthD" evidence="1">
    <location>
        <begin position="9"/>
        <end position="88"/>
    </location>
</feature>
<dbReference type="EMBL" id="LZKJ01000059">
    <property type="protein sequence ID" value="OBI49781.1"/>
    <property type="molecule type" value="Genomic_DNA"/>
</dbReference>
<dbReference type="GO" id="GO:0016491">
    <property type="term" value="F:oxidoreductase activity"/>
    <property type="evidence" value="ECO:0007669"/>
    <property type="project" value="InterPro"/>
</dbReference>
<dbReference type="Pfam" id="PF07110">
    <property type="entry name" value="EthD"/>
    <property type="match status" value="1"/>
</dbReference>
<name>A0A1A2ZL21_9MYCO</name>
<dbReference type="Gene3D" id="3.30.70.100">
    <property type="match status" value="1"/>
</dbReference>
<dbReference type="OrthoDB" id="5294870at2"/>
<comment type="caution">
    <text evidence="2">The sequence shown here is derived from an EMBL/GenBank/DDBJ whole genome shotgun (WGS) entry which is preliminary data.</text>
</comment>
<evidence type="ECO:0000313" key="3">
    <source>
        <dbReference type="Proteomes" id="UP000093592"/>
    </source>
</evidence>
<gene>
    <name evidence="2" type="ORF">A5707_16325</name>
</gene>
<evidence type="ECO:0000313" key="2">
    <source>
        <dbReference type="EMBL" id="OBI49781.1"/>
    </source>
</evidence>
<evidence type="ECO:0000259" key="1">
    <source>
        <dbReference type="Pfam" id="PF07110"/>
    </source>
</evidence>
<protein>
    <submittedName>
        <fullName evidence="2">Ethyl tert-butyl ether degradation protein EthD</fullName>
    </submittedName>
</protein>
<proteinExistence type="predicted"/>
<dbReference type="PANTHER" id="PTHR40260:SF2">
    <property type="entry name" value="BLR8190 PROTEIN"/>
    <property type="match status" value="1"/>
</dbReference>
<organism evidence="2 3">
    <name type="scientific">Mycobacterium kyorinense</name>
    <dbReference type="NCBI Taxonomy" id="487514"/>
    <lineage>
        <taxon>Bacteria</taxon>
        <taxon>Bacillati</taxon>
        <taxon>Actinomycetota</taxon>
        <taxon>Actinomycetes</taxon>
        <taxon>Mycobacteriales</taxon>
        <taxon>Mycobacteriaceae</taxon>
        <taxon>Mycobacterium</taxon>
    </lineage>
</organism>
<dbReference type="PANTHER" id="PTHR40260">
    <property type="entry name" value="BLR8190 PROTEIN"/>
    <property type="match status" value="1"/>
</dbReference>
<dbReference type="InterPro" id="IPR011008">
    <property type="entry name" value="Dimeric_a/b-barrel"/>
</dbReference>
<dbReference type="RefSeq" id="WP_065013595.1">
    <property type="nucleotide sequence ID" value="NZ_LZKJ01000059.1"/>
</dbReference>
<dbReference type="NCBIfam" id="TIGR02118">
    <property type="entry name" value="EthD family reductase"/>
    <property type="match status" value="1"/>
</dbReference>
<reference evidence="3" key="1">
    <citation type="submission" date="2016-06" db="EMBL/GenBank/DDBJ databases">
        <authorList>
            <person name="Sutton G."/>
            <person name="Brinkac L."/>
            <person name="Sanka R."/>
            <person name="Adams M."/>
            <person name="Lau E."/>
            <person name="Sam S."/>
            <person name="Sreng N."/>
            <person name="Him V."/>
            <person name="Kerleguer A."/>
            <person name="Cheng S."/>
        </authorList>
    </citation>
    <scope>NUCLEOTIDE SEQUENCE [LARGE SCALE GENOMIC DNA]</scope>
    <source>
        <strain evidence="3">E861</strain>
    </source>
</reference>
<dbReference type="InterPro" id="IPR009799">
    <property type="entry name" value="EthD_dom"/>
</dbReference>
<dbReference type="Proteomes" id="UP000093592">
    <property type="component" value="Unassembled WGS sequence"/>
</dbReference>
<dbReference type="AlphaFoldDB" id="A0A1A2ZL21"/>
<sequence>MHVVSVCYRQPTDPAAFDDYYAATHTPLALKVPGLVSFTTGNCRSLDRSEPPYYMVARLGFETAESLKTGLTSPEMRAAGADVANFATGGVTMYVQEENVIVG</sequence>